<evidence type="ECO:0000313" key="1">
    <source>
        <dbReference type="EMBL" id="MBX74101.1"/>
    </source>
</evidence>
<dbReference type="AlphaFoldDB" id="A0A2P2R4H2"/>
<accession>A0A2P2R4H2</accession>
<reference evidence="1" key="1">
    <citation type="submission" date="2018-02" db="EMBL/GenBank/DDBJ databases">
        <title>Rhizophora mucronata_Transcriptome.</title>
        <authorList>
            <person name="Meera S.P."/>
            <person name="Sreeshan A."/>
            <person name="Augustine A."/>
        </authorList>
    </citation>
    <scope>NUCLEOTIDE SEQUENCE</scope>
    <source>
        <tissue evidence="1">Leaf</tissue>
    </source>
</reference>
<proteinExistence type="predicted"/>
<name>A0A2P2R4H2_RHIMU</name>
<protein>
    <submittedName>
        <fullName evidence="1">Uncharacterized protein</fullName>
    </submittedName>
</protein>
<dbReference type="EMBL" id="GGEC01093617">
    <property type="protein sequence ID" value="MBX74101.1"/>
    <property type="molecule type" value="Transcribed_RNA"/>
</dbReference>
<organism evidence="1">
    <name type="scientific">Rhizophora mucronata</name>
    <name type="common">Asiatic mangrove</name>
    <dbReference type="NCBI Taxonomy" id="61149"/>
    <lineage>
        <taxon>Eukaryota</taxon>
        <taxon>Viridiplantae</taxon>
        <taxon>Streptophyta</taxon>
        <taxon>Embryophyta</taxon>
        <taxon>Tracheophyta</taxon>
        <taxon>Spermatophyta</taxon>
        <taxon>Magnoliopsida</taxon>
        <taxon>eudicotyledons</taxon>
        <taxon>Gunneridae</taxon>
        <taxon>Pentapetalae</taxon>
        <taxon>rosids</taxon>
        <taxon>fabids</taxon>
        <taxon>Malpighiales</taxon>
        <taxon>Rhizophoraceae</taxon>
        <taxon>Rhizophora</taxon>
    </lineage>
</organism>
<sequence length="34" mass="4127">MQSSFSVTEIEQQYHRSEKMRLGYNIWSTFGRKT</sequence>